<dbReference type="GeneID" id="103115025"/>
<organism evidence="1 2">
    <name type="scientific">Erinaceus europaeus</name>
    <name type="common">Western European hedgehog</name>
    <dbReference type="NCBI Taxonomy" id="9365"/>
    <lineage>
        <taxon>Eukaryota</taxon>
        <taxon>Metazoa</taxon>
        <taxon>Chordata</taxon>
        <taxon>Craniata</taxon>
        <taxon>Vertebrata</taxon>
        <taxon>Euteleostomi</taxon>
        <taxon>Mammalia</taxon>
        <taxon>Eutheria</taxon>
        <taxon>Laurasiatheria</taxon>
        <taxon>Eulipotyphla</taxon>
        <taxon>Erinaceidae</taxon>
        <taxon>Erinaceinae</taxon>
        <taxon>Erinaceus</taxon>
    </lineage>
</organism>
<dbReference type="Proteomes" id="UP001652624">
    <property type="component" value="Chromosome 18"/>
</dbReference>
<reference evidence="2" key="1">
    <citation type="submission" date="2025-08" db="UniProtKB">
        <authorList>
            <consortium name="RefSeq"/>
        </authorList>
    </citation>
    <scope>IDENTIFICATION</scope>
</reference>
<accession>A0ABM3WBX0</accession>
<gene>
    <name evidence="2" type="primary">LOC103115025</name>
</gene>
<evidence type="ECO:0000313" key="2">
    <source>
        <dbReference type="RefSeq" id="XP_060034082.1"/>
    </source>
</evidence>
<sequence>MAQNFVNVNRNLTKFIAIRSKYASGKLLRMSMILQQSSKAIRDLASPLLGQAQAAVAVCRKMLSPALFHADLELNFVHSPLVCLKNVSQTCFLKIH</sequence>
<keyword evidence="1" id="KW-1185">Reference proteome</keyword>
<dbReference type="RefSeq" id="XP_060034082.1">
    <property type="nucleotide sequence ID" value="XM_060178099.1"/>
</dbReference>
<protein>
    <submittedName>
        <fullName evidence="2">G2/mitotic-specific cyclin-B2-like</fullName>
    </submittedName>
</protein>
<proteinExistence type="predicted"/>
<evidence type="ECO:0000313" key="1">
    <source>
        <dbReference type="Proteomes" id="UP001652624"/>
    </source>
</evidence>
<name>A0ABM3WBX0_ERIEU</name>